<feature type="transmembrane region" description="Helical" evidence="1">
    <location>
        <begin position="100"/>
        <end position="118"/>
    </location>
</feature>
<feature type="domain" description="PAC" evidence="2">
    <location>
        <begin position="290"/>
        <end position="350"/>
    </location>
</feature>
<dbReference type="Pfam" id="PF08448">
    <property type="entry name" value="PAS_4"/>
    <property type="match status" value="1"/>
</dbReference>
<feature type="transmembrane region" description="Helical" evidence="1">
    <location>
        <begin position="211"/>
        <end position="231"/>
    </location>
</feature>
<comment type="caution">
    <text evidence="3">The sequence shown here is derived from an EMBL/GenBank/DDBJ whole genome shotgun (WGS) entry which is preliminary data.</text>
</comment>
<reference evidence="3" key="1">
    <citation type="journal article" date="2015" name="Nature">
        <title>Complex archaea that bridge the gap between prokaryotes and eukaryotes.</title>
        <authorList>
            <person name="Spang A."/>
            <person name="Saw J.H."/>
            <person name="Jorgensen S.L."/>
            <person name="Zaremba-Niedzwiedzka K."/>
            <person name="Martijn J."/>
            <person name="Lind A.E."/>
            <person name="van Eijk R."/>
            <person name="Schleper C."/>
            <person name="Guy L."/>
            <person name="Ettema T.J."/>
        </authorList>
    </citation>
    <scope>NUCLEOTIDE SEQUENCE</scope>
</reference>
<sequence>MEYQFPPINYLYLVACLMACALAVFSLGQAHTRSGKLWVAVMASFGLWTFGELVANAGTTLAWQVGFQRVVYLGVISATTSWLLFAICFSGYGRWLGKRLVVILLVVPFSSIALVMTLDHHQLLYTGAVLLERDGYLVLDPEYGVGFWLHLLCAHLFTMAGSLLLLNASIKQPQVYRGQSLLIGIAALMPVVPNMMYVAGIDLAGGFDPTSLFFVVSAILVTVATHQYHFLSLTPVARDRVFDQINIAVVVANEKHQISDVNPAFVDMTGEALADLAGLTVADVLLRYFKGVDVSVIESGWQGRLTALDNERHYDVTSMPIRGNNHKVMGYLVLLNDVTQIQKALDEISRLAGPDDSDRDDV</sequence>
<accession>A0A0F9W120</accession>
<gene>
    <name evidence="3" type="ORF">LCGC14_0024760</name>
</gene>
<dbReference type="InterPro" id="IPR035965">
    <property type="entry name" value="PAS-like_dom_sf"/>
</dbReference>
<organism evidence="3">
    <name type="scientific">marine sediment metagenome</name>
    <dbReference type="NCBI Taxonomy" id="412755"/>
    <lineage>
        <taxon>unclassified sequences</taxon>
        <taxon>metagenomes</taxon>
        <taxon>ecological metagenomes</taxon>
    </lineage>
</organism>
<name>A0A0F9W120_9ZZZZ</name>
<feature type="transmembrane region" description="Helical" evidence="1">
    <location>
        <begin position="12"/>
        <end position="30"/>
    </location>
</feature>
<feature type="transmembrane region" description="Helical" evidence="1">
    <location>
        <begin position="180"/>
        <end position="199"/>
    </location>
</feature>
<dbReference type="SUPFAM" id="SSF55785">
    <property type="entry name" value="PYP-like sensor domain (PAS domain)"/>
    <property type="match status" value="1"/>
</dbReference>
<dbReference type="Gene3D" id="3.30.450.20">
    <property type="entry name" value="PAS domain"/>
    <property type="match status" value="1"/>
</dbReference>
<dbReference type="InterPro" id="IPR000014">
    <property type="entry name" value="PAS"/>
</dbReference>
<dbReference type="InterPro" id="IPR031621">
    <property type="entry name" value="HisKA_7TM"/>
</dbReference>
<feature type="transmembrane region" description="Helical" evidence="1">
    <location>
        <begin position="37"/>
        <end position="58"/>
    </location>
</feature>
<evidence type="ECO:0000256" key="1">
    <source>
        <dbReference type="SAM" id="Phobius"/>
    </source>
</evidence>
<dbReference type="NCBIfam" id="TIGR00229">
    <property type="entry name" value="sensory_box"/>
    <property type="match status" value="1"/>
</dbReference>
<dbReference type="EMBL" id="LAZR01000004">
    <property type="protein sequence ID" value="KKO10991.1"/>
    <property type="molecule type" value="Genomic_DNA"/>
</dbReference>
<evidence type="ECO:0000313" key="3">
    <source>
        <dbReference type="EMBL" id="KKO10991.1"/>
    </source>
</evidence>
<keyword evidence="1" id="KW-0812">Transmembrane</keyword>
<dbReference type="AlphaFoldDB" id="A0A0F9W120"/>
<protein>
    <recommendedName>
        <fullName evidence="2">PAC domain-containing protein</fullName>
    </recommendedName>
</protein>
<dbReference type="PROSITE" id="PS50113">
    <property type="entry name" value="PAC"/>
    <property type="match status" value="1"/>
</dbReference>
<evidence type="ECO:0000259" key="2">
    <source>
        <dbReference type="PROSITE" id="PS50113"/>
    </source>
</evidence>
<proteinExistence type="predicted"/>
<feature type="transmembrane region" description="Helical" evidence="1">
    <location>
        <begin position="70"/>
        <end position="93"/>
    </location>
</feature>
<dbReference type="Pfam" id="PF16927">
    <property type="entry name" value="HisKA_7TM"/>
    <property type="match status" value="1"/>
</dbReference>
<keyword evidence="1" id="KW-0472">Membrane</keyword>
<dbReference type="InterPro" id="IPR013656">
    <property type="entry name" value="PAS_4"/>
</dbReference>
<keyword evidence="1" id="KW-1133">Transmembrane helix</keyword>
<dbReference type="InterPro" id="IPR000700">
    <property type="entry name" value="PAS-assoc_C"/>
</dbReference>
<feature type="transmembrane region" description="Helical" evidence="1">
    <location>
        <begin position="147"/>
        <end position="168"/>
    </location>
</feature>